<organism evidence="3">
    <name type="scientific">Streptomyces sp. Y1</name>
    <dbReference type="NCBI Taxonomy" id="3238634"/>
    <lineage>
        <taxon>Bacteria</taxon>
        <taxon>Bacillati</taxon>
        <taxon>Actinomycetota</taxon>
        <taxon>Actinomycetes</taxon>
        <taxon>Kitasatosporales</taxon>
        <taxon>Streptomycetaceae</taxon>
        <taxon>Streptomyces</taxon>
    </lineage>
</organism>
<feature type="transmembrane region" description="Helical" evidence="2">
    <location>
        <begin position="813"/>
        <end position="835"/>
    </location>
</feature>
<evidence type="ECO:0000313" key="3">
    <source>
        <dbReference type="EMBL" id="XDQ79419.1"/>
    </source>
</evidence>
<keyword evidence="2" id="KW-1133">Transmembrane helix</keyword>
<feature type="transmembrane region" description="Helical" evidence="2">
    <location>
        <begin position="912"/>
        <end position="935"/>
    </location>
</feature>
<name>A0AB39TJS1_9ACTN</name>
<feature type="transmembrane region" description="Helical" evidence="2">
    <location>
        <begin position="855"/>
        <end position="874"/>
    </location>
</feature>
<feature type="region of interest" description="Disordered" evidence="1">
    <location>
        <begin position="299"/>
        <end position="319"/>
    </location>
</feature>
<dbReference type="InterPro" id="IPR016024">
    <property type="entry name" value="ARM-type_fold"/>
</dbReference>
<reference evidence="3" key="1">
    <citation type="submission" date="2024-07" db="EMBL/GenBank/DDBJ databases">
        <authorList>
            <person name="Yu S.T."/>
        </authorList>
    </citation>
    <scope>NUCLEOTIDE SEQUENCE</scope>
    <source>
        <strain evidence="3">Y1</strain>
    </source>
</reference>
<dbReference type="SUPFAM" id="SSF48371">
    <property type="entry name" value="ARM repeat"/>
    <property type="match status" value="1"/>
</dbReference>
<evidence type="ECO:0008006" key="4">
    <source>
        <dbReference type="Google" id="ProtNLM"/>
    </source>
</evidence>
<evidence type="ECO:0000256" key="1">
    <source>
        <dbReference type="SAM" id="MobiDB-lite"/>
    </source>
</evidence>
<sequence length="1162" mass="119032">MAGPQIDLPRLVTSLDIDLSGVAGAEAQATREGTAVGNRLGASMGESARARLQQAFLAIPAIDLHADASDAQREVQELRARMVEIWERPVDVEVDTAAARAEIEEIHAAFRRLALDRPTIGFDLNTGRILTELESVAGAVRHIDDMRADIYVDVDAGRAVAELEAVREVADHVGESEEGPNRAGRSLERLTASAAGSVGPLGAVAGAGGRMATTLGGTIPVLAGVAAAMAAMAPAAALAATAMLSVGSAVGALKIGTRGIGEAVQAAWAPATGGAAAAAGAAQQAATAQRAVQDAMQQAADANQQAARRVEDAQRAVGDATKASADAQVQAARAVAAAERNLADAQKASLAAQQALSDARRGAEQDLEDLNNRLADSGLEQRANTMRLQEAQEALSKTLADPSATDRQKEAAQLAYDQAAQRLREQGIAQQRLKLQVEQANAAGVEGSQRVAAAQAKVADAQRTVGDRAQAVADAQVQGADRIAQADRELADRKRALADAQIEQAKTAEKGLRQIADAQEALAQKAGGAAGGVDKLAEAMAKLSPAARAFVEALIGLKPQLDGLKLDVQQSLFLGLGDSLRSTAEQVLPVLQDRLSVAASALNLMAKGAFEAAGTMARSGVLGQALDSATRGLYDMRELPATVVQGLVQIGAAAGPSFEKLSTAAGASLERLRQRMDASFASGGMQQAIEQAISLVGQMGHVLGNVGSIFGSVFGAAQANGAGFVAALDKISGAAATAFGSPEVQEGLRALMATMGQLATTVAPLLAQALQQLGPVIGFLAPGVQALIAALGPALSAVLTAAGPVLQAAAQALSSMAIAAAPLLTLLGQLVAAVLPSLTPLLDGANDIFQQLTPVIAVLAQVIGATLTPVLGVLPQLLDPFVLLITTLTATLLPILTQLIQQLPLPELAKAFVEIVVALAPLLTQLATLTVQLLNALMPILQPIISLIVRLASVFAGELAQAITSIVVPALRLITSLLHGDLHGAVEAGKQLLSGLASAVVKIFWDLPGQLGEAFERLAKSLLDVGKKIISSLVDGIKSSFNKVKDTLSGLTDLLPSWKGPAERDQQILTPAGRLIMDGLMAGIGARVPALRDQLQGITAQIAGSLTGDSLALAGSPGALTGAYAGGARPVLQQNTINMYGSQATGQELSRELSWQAGLGVR</sequence>
<dbReference type="AlphaFoldDB" id="A0AB39TJS1"/>
<feature type="transmembrane region" description="Helical" evidence="2">
    <location>
        <begin position="881"/>
        <end position="900"/>
    </location>
</feature>
<feature type="transmembrane region" description="Helical" evidence="2">
    <location>
        <begin position="786"/>
        <end position="806"/>
    </location>
</feature>
<gene>
    <name evidence="3" type="ORF">AB2U05_13575</name>
</gene>
<proteinExistence type="predicted"/>
<protein>
    <recommendedName>
        <fullName evidence="4">Phage tail protein</fullName>
    </recommendedName>
</protein>
<evidence type="ECO:0000256" key="2">
    <source>
        <dbReference type="SAM" id="Phobius"/>
    </source>
</evidence>
<keyword evidence="2" id="KW-0472">Membrane</keyword>
<dbReference type="RefSeq" id="WP_369183332.1">
    <property type="nucleotide sequence ID" value="NZ_CP163445.1"/>
</dbReference>
<feature type="transmembrane region" description="Helical" evidence="2">
    <location>
        <begin position="947"/>
        <end position="971"/>
    </location>
</feature>
<keyword evidence="2" id="KW-0812">Transmembrane</keyword>
<dbReference type="EMBL" id="CP163445">
    <property type="protein sequence ID" value="XDQ79419.1"/>
    <property type="molecule type" value="Genomic_DNA"/>
</dbReference>
<accession>A0AB39TJS1</accession>